<dbReference type="Proteomes" id="UP000887564">
    <property type="component" value="Unplaced"/>
</dbReference>
<dbReference type="WBParaSite" id="PEQ_0000309001-mRNA-1">
    <property type="protein sequence ID" value="PEQ_0000309001-mRNA-1"/>
    <property type="gene ID" value="PEQ_0000309001"/>
</dbReference>
<evidence type="ECO:0000313" key="2">
    <source>
        <dbReference type="Proteomes" id="UP000887564"/>
    </source>
</evidence>
<evidence type="ECO:0000256" key="1">
    <source>
        <dbReference type="SAM" id="MobiDB-lite"/>
    </source>
</evidence>
<dbReference type="AlphaFoldDB" id="A0A914R8V5"/>
<accession>A0A914R8V5</accession>
<organism evidence="2 3">
    <name type="scientific">Parascaris equorum</name>
    <name type="common">Equine roundworm</name>
    <dbReference type="NCBI Taxonomy" id="6256"/>
    <lineage>
        <taxon>Eukaryota</taxon>
        <taxon>Metazoa</taxon>
        <taxon>Ecdysozoa</taxon>
        <taxon>Nematoda</taxon>
        <taxon>Chromadorea</taxon>
        <taxon>Rhabditida</taxon>
        <taxon>Spirurina</taxon>
        <taxon>Ascaridomorpha</taxon>
        <taxon>Ascaridoidea</taxon>
        <taxon>Ascarididae</taxon>
        <taxon>Parascaris</taxon>
    </lineage>
</organism>
<feature type="region of interest" description="Disordered" evidence="1">
    <location>
        <begin position="1"/>
        <end position="60"/>
    </location>
</feature>
<feature type="compositionally biased region" description="Basic and acidic residues" evidence="1">
    <location>
        <begin position="9"/>
        <end position="20"/>
    </location>
</feature>
<protein>
    <submittedName>
        <fullName evidence="3">Uncharacterized protein</fullName>
    </submittedName>
</protein>
<sequence length="108" mass="11613">MLCSFPDADSNRVKRDRESGSGDAPTHPVTPSTKRRVTFSNEVSACPPPGGRDSKKVLSEEQKTQMAEMAREFLAGWNAAENASLVKANTSDMPKGICIAIFSPIVTS</sequence>
<reference evidence="3" key="1">
    <citation type="submission" date="2022-11" db="UniProtKB">
        <authorList>
            <consortium name="WormBaseParasite"/>
        </authorList>
    </citation>
    <scope>IDENTIFICATION</scope>
</reference>
<keyword evidence="2" id="KW-1185">Reference proteome</keyword>
<proteinExistence type="predicted"/>
<evidence type="ECO:0000313" key="3">
    <source>
        <dbReference type="WBParaSite" id="PEQ_0000309001-mRNA-1"/>
    </source>
</evidence>
<name>A0A914R8V5_PAREQ</name>